<evidence type="ECO:0000313" key="1">
    <source>
        <dbReference type="EMBL" id="BCR36428.1"/>
    </source>
</evidence>
<dbReference type="EMBL" id="AP024412">
    <property type="protein sequence ID" value="BCR36428.1"/>
    <property type="molecule type" value="Genomic_DNA"/>
</dbReference>
<proteinExistence type="predicted"/>
<keyword evidence="2" id="KW-1185">Reference proteome</keyword>
<reference evidence="1" key="1">
    <citation type="submission" date="2021-01" db="EMBL/GenBank/DDBJ databases">
        <title>Draft genome sequence of Acholeplasmataceae bacterium strain Mahy22.</title>
        <authorList>
            <person name="Watanabe M."/>
            <person name="Kojima H."/>
            <person name="Fukui M."/>
        </authorList>
    </citation>
    <scope>NUCLEOTIDE SEQUENCE</scope>
    <source>
        <strain evidence="1">Mahy22</strain>
    </source>
</reference>
<dbReference type="KEGG" id="manr:MPAN_013210"/>
<evidence type="ECO:0000313" key="2">
    <source>
        <dbReference type="Proteomes" id="UP000620133"/>
    </source>
</evidence>
<dbReference type="Proteomes" id="UP000620133">
    <property type="component" value="Chromosome"/>
</dbReference>
<accession>A0A7R7V8J5</accession>
<protein>
    <submittedName>
        <fullName evidence="1">Uncharacterized protein</fullName>
    </submittedName>
</protein>
<dbReference type="AlphaFoldDB" id="A0A7R7V8J5"/>
<gene>
    <name evidence="1" type="ORF">MPAN_013210</name>
</gene>
<name>A0A7R7V8J5_9MOLU</name>
<organism evidence="1 2">
    <name type="scientific">Mariniplasma anaerobium</name>
    <dbReference type="NCBI Taxonomy" id="2735436"/>
    <lineage>
        <taxon>Bacteria</taxon>
        <taxon>Bacillati</taxon>
        <taxon>Mycoplasmatota</taxon>
        <taxon>Mollicutes</taxon>
        <taxon>Acholeplasmatales</taxon>
        <taxon>Acholeplasmataceae</taxon>
        <taxon>Mariniplasma</taxon>
    </lineage>
</organism>
<sequence>MTSSIKKYGYFQDRAIALEYNYGQGHQWLFFVEKGENKNEKVLISIEYWIYFNLSKWMFKQFKCF</sequence>